<gene>
    <name evidence="3" type="ORF">BJ508DRAFT_412631</name>
</gene>
<evidence type="ECO:0000256" key="2">
    <source>
        <dbReference type="SAM" id="MobiDB-lite"/>
    </source>
</evidence>
<keyword evidence="1" id="KW-0175">Coiled coil</keyword>
<sequence length="547" mass="62946">MSSDAFETLADFFSYMSVPAPESSVKLPFPTPLVKELLIQHLYNRTLTLDDSYLEKTRLLEHHTIEQKCLALTAVCTLARTIPVVAHKLLYDKALEQLKQLMTDYAWSIPSWVWHSHSGNPGGGHYDDRHDSYPFGPRENTYRPEASDLKRKFDPTHLIGILHIVFGELLKDDPDVTLRLWVVRFTKTVVGDVDGDRTHLRQLQELLKLEDGNGAMSPSVLHSLLDKLTGDWQTFEPCIGCRLCDPAGELRYAQHEPFPWKLGFMGGQEREDDGSDEDDEHGDMSMMFASKTQRFICAKCLELEPTCGPWGTGEQPPEFWDRFEDGRSKEEWNTWHWCSDYPHWDEDWEPLWQLGPEYFGMEIPTAEELDEEMELEQVTEETIAEVQRELEDLLTLDIEMSDALDTPSISQSKPFECVQCSQSTFGLSQAAEALESYQLPEDYDWEETDPLIPEEWELEVSTKETVQEVQEEMEELRAVANDPLDLDNLFWDYHPFDSETNMEDAPKEIYDIYASYGIEVPYWFQCELENASSSATEASNFALPSSP</sequence>
<feature type="region of interest" description="Disordered" evidence="2">
    <location>
        <begin position="263"/>
        <end position="282"/>
    </location>
</feature>
<evidence type="ECO:0000256" key="1">
    <source>
        <dbReference type="SAM" id="Coils"/>
    </source>
</evidence>
<name>A0A3N4IIL8_ASCIM</name>
<evidence type="ECO:0000313" key="3">
    <source>
        <dbReference type="EMBL" id="RPA84558.1"/>
    </source>
</evidence>
<reference evidence="3 4" key="1">
    <citation type="journal article" date="2018" name="Nat. Ecol. Evol.">
        <title>Pezizomycetes genomes reveal the molecular basis of ectomycorrhizal truffle lifestyle.</title>
        <authorList>
            <person name="Murat C."/>
            <person name="Payen T."/>
            <person name="Noel B."/>
            <person name="Kuo A."/>
            <person name="Morin E."/>
            <person name="Chen J."/>
            <person name="Kohler A."/>
            <person name="Krizsan K."/>
            <person name="Balestrini R."/>
            <person name="Da Silva C."/>
            <person name="Montanini B."/>
            <person name="Hainaut M."/>
            <person name="Levati E."/>
            <person name="Barry K.W."/>
            <person name="Belfiori B."/>
            <person name="Cichocki N."/>
            <person name="Clum A."/>
            <person name="Dockter R.B."/>
            <person name="Fauchery L."/>
            <person name="Guy J."/>
            <person name="Iotti M."/>
            <person name="Le Tacon F."/>
            <person name="Lindquist E.A."/>
            <person name="Lipzen A."/>
            <person name="Malagnac F."/>
            <person name="Mello A."/>
            <person name="Molinier V."/>
            <person name="Miyauchi S."/>
            <person name="Poulain J."/>
            <person name="Riccioni C."/>
            <person name="Rubini A."/>
            <person name="Sitrit Y."/>
            <person name="Splivallo R."/>
            <person name="Traeger S."/>
            <person name="Wang M."/>
            <person name="Zifcakova L."/>
            <person name="Wipf D."/>
            <person name="Zambonelli A."/>
            <person name="Paolocci F."/>
            <person name="Nowrousian M."/>
            <person name="Ottonello S."/>
            <person name="Baldrian P."/>
            <person name="Spatafora J.W."/>
            <person name="Henrissat B."/>
            <person name="Nagy L.G."/>
            <person name="Aury J.M."/>
            <person name="Wincker P."/>
            <person name="Grigoriev I.V."/>
            <person name="Bonfante P."/>
            <person name="Martin F.M."/>
        </authorList>
    </citation>
    <scope>NUCLEOTIDE SEQUENCE [LARGE SCALE GENOMIC DNA]</scope>
    <source>
        <strain evidence="3 4">RN42</strain>
    </source>
</reference>
<evidence type="ECO:0000313" key="4">
    <source>
        <dbReference type="Proteomes" id="UP000275078"/>
    </source>
</evidence>
<proteinExistence type="predicted"/>
<accession>A0A3N4IIL8</accession>
<organism evidence="3 4">
    <name type="scientific">Ascobolus immersus RN42</name>
    <dbReference type="NCBI Taxonomy" id="1160509"/>
    <lineage>
        <taxon>Eukaryota</taxon>
        <taxon>Fungi</taxon>
        <taxon>Dikarya</taxon>
        <taxon>Ascomycota</taxon>
        <taxon>Pezizomycotina</taxon>
        <taxon>Pezizomycetes</taxon>
        <taxon>Pezizales</taxon>
        <taxon>Ascobolaceae</taxon>
        <taxon>Ascobolus</taxon>
    </lineage>
</organism>
<keyword evidence="4" id="KW-1185">Reference proteome</keyword>
<feature type="coiled-coil region" evidence="1">
    <location>
        <begin position="369"/>
        <end position="396"/>
    </location>
</feature>
<feature type="compositionally biased region" description="Acidic residues" evidence="2">
    <location>
        <begin position="270"/>
        <end position="281"/>
    </location>
</feature>
<dbReference type="Proteomes" id="UP000275078">
    <property type="component" value="Unassembled WGS sequence"/>
</dbReference>
<protein>
    <submittedName>
        <fullName evidence="3">Uncharacterized protein</fullName>
    </submittedName>
</protein>
<dbReference type="AlphaFoldDB" id="A0A3N4IIL8"/>
<dbReference type="EMBL" id="ML119658">
    <property type="protein sequence ID" value="RPA84558.1"/>
    <property type="molecule type" value="Genomic_DNA"/>
</dbReference>